<organism evidence="1 2">
    <name type="scientific">Flavobacterium agricola</name>
    <dbReference type="NCBI Taxonomy" id="2870839"/>
    <lineage>
        <taxon>Bacteria</taxon>
        <taxon>Pseudomonadati</taxon>
        <taxon>Bacteroidota</taxon>
        <taxon>Flavobacteriia</taxon>
        <taxon>Flavobacteriales</taxon>
        <taxon>Flavobacteriaceae</taxon>
        <taxon>Flavobacterium</taxon>
    </lineage>
</organism>
<sequence>MKKKLEAELISIAHRVLKNHNREDIAQLQKEALNLYEKLSILKFYEDHFEPAKPTLTKSEIEEAVASHSNTTFTSFTEQEVENEAPFVEAEQISAAAIDNIFIEEEKEVIVDELVNEIADNLEALAEETQPEIANVVAETATEIEVEISAEKITEPVVAIETIVEEKQDIVVTETEIEPEAEIIKVEESVIEQPKAEKEIESSNALFKAEEPTLLDKLTKQQTETNLFSNNLFADLEEENTIQTSFVNLFGEGYQDLEFVKADKKTEKNKTPKTEQPDIFGEKLVADLYNNTITLGLNDRIAFQTHLFNDSDQDLNRVISQLNTMNNLSEALDFIDNMVKPDYNDWKNKQEYEDRFMALVQKRFS</sequence>
<gene>
    <name evidence="1" type="ORF">K5I29_12260</name>
</gene>
<keyword evidence="2" id="KW-1185">Reference proteome</keyword>
<evidence type="ECO:0000313" key="1">
    <source>
        <dbReference type="EMBL" id="UYW01211.1"/>
    </source>
</evidence>
<protein>
    <submittedName>
        <fullName evidence="1">Uncharacterized protein</fullName>
    </submittedName>
</protein>
<proteinExistence type="predicted"/>
<dbReference type="Proteomes" id="UP001163328">
    <property type="component" value="Chromosome"/>
</dbReference>
<name>A0ABY6LY21_9FLAO</name>
<dbReference type="EMBL" id="CP081495">
    <property type="protein sequence ID" value="UYW01211.1"/>
    <property type="molecule type" value="Genomic_DNA"/>
</dbReference>
<reference evidence="1" key="1">
    <citation type="submission" date="2021-08" db="EMBL/GenBank/DDBJ databases">
        <title>Flavobacterium sp. strain CC-SYL302.</title>
        <authorList>
            <person name="Lin S.-Y."/>
            <person name="Lee T.-H."/>
            <person name="Young C.-C."/>
        </authorList>
    </citation>
    <scope>NUCLEOTIDE SEQUENCE</scope>
    <source>
        <strain evidence="1">CC-SYL302</strain>
    </source>
</reference>
<evidence type="ECO:0000313" key="2">
    <source>
        <dbReference type="Proteomes" id="UP001163328"/>
    </source>
</evidence>
<accession>A0ABY6LY21</accession>
<dbReference type="RefSeq" id="WP_264433636.1">
    <property type="nucleotide sequence ID" value="NZ_CP081495.1"/>
</dbReference>